<dbReference type="AlphaFoldDB" id="A0AAN6DK25"/>
<sequence length="319" mass="35109">MSNLSAKSESGRDTASMLATSINAAAPHLLSRTTLQNSPSIFCSKDVGYIEPMSSAKRPKLSLQTSNLTPTFMGADGGRKTIVSPHTATPTRLNTFSNAFDLTYRSSPLSTVSSPITQAQLKITGRASSPAPQRGVITYSLNLPFGVHPILKNTSLSRDPRRLSATSASASPRTSGRRVFFPASKNVSFRANLEEEIVTKEYVMRHADLTTSEDEIDISEPEESSSAWTNEAKSGQADRIIRVDEYATRGRRKRKTLTVSESFSQDVDGGREEKSRSTSTRRNKRKRRKWEWTIGNSVQPRLQASLGETEESQERSTGC</sequence>
<gene>
    <name evidence="2" type="ORF">EDD36DRAFT_117209</name>
</gene>
<protein>
    <submittedName>
        <fullName evidence="2">Uncharacterized protein</fullName>
    </submittedName>
</protein>
<feature type="region of interest" description="Disordered" evidence="1">
    <location>
        <begin position="213"/>
        <end position="234"/>
    </location>
</feature>
<keyword evidence="3" id="KW-1185">Reference proteome</keyword>
<feature type="region of interest" description="Disordered" evidence="1">
    <location>
        <begin position="251"/>
        <end position="319"/>
    </location>
</feature>
<proteinExistence type="predicted"/>
<evidence type="ECO:0000313" key="3">
    <source>
        <dbReference type="Proteomes" id="UP001203852"/>
    </source>
</evidence>
<dbReference type="Proteomes" id="UP001203852">
    <property type="component" value="Unassembled WGS sequence"/>
</dbReference>
<name>A0AAN6DK25_9EURO</name>
<accession>A0AAN6DK25</accession>
<comment type="caution">
    <text evidence="2">The sequence shown here is derived from an EMBL/GenBank/DDBJ whole genome shotgun (WGS) entry which is preliminary data.</text>
</comment>
<evidence type="ECO:0000313" key="2">
    <source>
        <dbReference type="EMBL" id="KAI1608055.1"/>
    </source>
</evidence>
<evidence type="ECO:0000256" key="1">
    <source>
        <dbReference type="SAM" id="MobiDB-lite"/>
    </source>
</evidence>
<dbReference type="EMBL" id="MU404365">
    <property type="protein sequence ID" value="KAI1608055.1"/>
    <property type="molecule type" value="Genomic_DNA"/>
</dbReference>
<reference evidence="2" key="1">
    <citation type="journal article" date="2022" name="bioRxiv">
        <title>Deciphering the potential niche of two novel black yeast fungi from a biological soil crust based on their genomes, phenotypes, and melanin regulation.</title>
        <authorList>
            <consortium name="DOE Joint Genome Institute"/>
            <person name="Carr E.C."/>
            <person name="Barton Q."/>
            <person name="Grambo S."/>
            <person name="Sullivan M."/>
            <person name="Renfro C.M."/>
            <person name="Kuo A."/>
            <person name="Pangilinan J."/>
            <person name="Lipzen A."/>
            <person name="Keymanesh K."/>
            <person name="Savage E."/>
            <person name="Barry K."/>
            <person name="Grigoriev I.V."/>
            <person name="Riekhof W.R."/>
            <person name="Harris S.S."/>
        </authorList>
    </citation>
    <scope>NUCLEOTIDE SEQUENCE</scope>
    <source>
        <strain evidence="2">JF 03-4F</strain>
    </source>
</reference>
<organism evidence="2 3">
    <name type="scientific">Exophiala viscosa</name>
    <dbReference type="NCBI Taxonomy" id="2486360"/>
    <lineage>
        <taxon>Eukaryota</taxon>
        <taxon>Fungi</taxon>
        <taxon>Dikarya</taxon>
        <taxon>Ascomycota</taxon>
        <taxon>Pezizomycotina</taxon>
        <taxon>Eurotiomycetes</taxon>
        <taxon>Chaetothyriomycetidae</taxon>
        <taxon>Chaetothyriales</taxon>
        <taxon>Herpotrichiellaceae</taxon>
        <taxon>Exophiala</taxon>
    </lineage>
</organism>
<feature type="compositionally biased region" description="Acidic residues" evidence="1">
    <location>
        <begin position="213"/>
        <end position="223"/>
    </location>
</feature>
<feature type="compositionally biased region" description="Basic residues" evidence="1">
    <location>
        <begin position="279"/>
        <end position="289"/>
    </location>
</feature>